<dbReference type="GO" id="GO:0008083">
    <property type="term" value="F:growth factor activity"/>
    <property type="evidence" value="ECO:0007669"/>
    <property type="project" value="UniProtKB-KW"/>
</dbReference>
<dbReference type="PANTHER" id="PTHR11486">
    <property type="entry name" value="FIBROBLAST GROWTH FACTOR"/>
    <property type="match status" value="1"/>
</dbReference>
<dbReference type="SUPFAM" id="SSF50353">
    <property type="entry name" value="Cytokine"/>
    <property type="match status" value="1"/>
</dbReference>
<evidence type="ECO:0000313" key="5">
    <source>
        <dbReference type="Proteomes" id="UP000694429"/>
    </source>
</evidence>
<accession>A0A8C0PNP6</accession>
<feature type="chain" id="PRO_5034491089" description="Fibroblast growth factor" evidence="3">
    <location>
        <begin position="18"/>
        <end position="234"/>
    </location>
</feature>
<evidence type="ECO:0000256" key="2">
    <source>
        <dbReference type="ARBA" id="ARBA00023030"/>
    </source>
</evidence>
<evidence type="ECO:0000256" key="3">
    <source>
        <dbReference type="RuleBase" id="RU049442"/>
    </source>
</evidence>
<reference evidence="4" key="2">
    <citation type="submission" date="2025-08" db="UniProtKB">
        <authorList>
            <consortium name="Ensembl"/>
        </authorList>
    </citation>
    <scope>IDENTIFICATION</scope>
</reference>
<evidence type="ECO:0000256" key="1">
    <source>
        <dbReference type="ARBA" id="ARBA00007936"/>
    </source>
</evidence>
<keyword evidence="2" id="KW-0339">Growth factor</keyword>
<dbReference type="Pfam" id="PF00167">
    <property type="entry name" value="FGF"/>
    <property type="match status" value="1"/>
</dbReference>
<feature type="signal peptide" evidence="3">
    <location>
        <begin position="1"/>
        <end position="17"/>
    </location>
</feature>
<evidence type="ECO:0000313" key="4">
    <source>
        <dbReference type="Ensembl" id="ENSCAFP00030039414.1"/>
    </source>
</evidence>
<dbReference type="SMART" id="SM00442">
    <property type="entry name" value="FGF"/>
    <property type="match status" value="1"/>
</dbReference>
<proteinExistence type="inferred from homology"/>
<reference evidence="4" key="1">
    <citation type="submission" date="2019-03" db="EMBL/GenBank/DDBJ databases">
        <authorList>
            <person name="Warren W.C."/>
            <person name="Johnson G.S."/>
        </authorList>
    </citation>
    <scope>NUCLEOTIDE SEQUENCE [LARGE SCALE GENOMIC DNA]</scope>
    <source>
        <strain evidence="4">Basenji</strain>
    </source>
</reference>
<sequence>MGLIWLLLLSLLEPGWPAAGPGARLRRDAGGRGGVYEHLGGAPRRRKLYCATKYHLQLHPSGRVNGSLENSAYSILEMTAVEVGIVAIKGLFSWAVPGHEQEGAALRFGESYLSCRHACVQGSHLPWTSLQGTEGTWAVSCFVQGSTGPQLDENLRPRVSTPMLLQLLLLEAAASLIGLEHGPQGGPPTPGDETYVLQCHWVKKCTSKHFLKVAENKAEIFPRISTKINGPSEP</sequence>
<dbReference type="Proteomes" id="UP000694429">
    <property type="component" value="Chromosome 18"/>
</dbReference>
<dbReference type="PRINTS" id="PR00263">
    <property type="entry name" value="HBGFFGF"/>
</dbReference>
<dbReference type="InterPro" id="IPR008996">
    <property type="entry name" value="IL1/FGF"/>
</dbReference>
<keyword evidence="3" id="KW-0732">Signal</keyword>
<dbReference type="Ensembl" id="ENSCAFT00030045151.1">
    <property type="protein sequence ID" value="ENSCAFP00030039414.1"/>
    <property type="gene ID" value="ENSCAFG00030024563.1"/>
</dbReference>
<organism evidence="4 5">
    <name type="scientific">Canis lupus familiaris</name>
    <name type="common">Dog</name>
    <name type="synonym">Canis familiaris</name>
    <dbReference type="NCBI Taxonomy" id="9615"/>
    <lineage>
        <taxon>Eukaryota</taxon>
        <taxon>Metazoa</taxon>
        <taxon>Chordata</taxon>
        <taxon>Craniata</taxon>
        <taxon>Vertebrata</taxon>
        <taxon>Euteleostomi</taxon>
        <taxon>Mammalia</taxon>
        <taxon>Eutheria</taxon>
        <taxon>Laurasiatheria</taxon>
        <taxon>Carnivora</taxon>
        <taxon>Caniformia</taxon>
        <taxon>Canidae</taxon>
        <taxon>Canis</taxon>
    </lineage>
</organism>
<dbReference type="Gene3D" id="2.80.10.50">
    <property type="match status" value="1"/>
</dbReference>
<dbReference type="InterPro" id="IPR002209">
    <property type="entry name" value="Fibroblast_GF_fam"/>
</dbReference>
<name>A0A8C0PNP6_CANLF</name>
<protein>
    <recommendedName>
        <fullName evidence="3">Fibroblast growth factor</fullName>
        <shortName evidence="3">FGF</shortName>
    </recommendedName>
</protein>
<dbReference type="AlphaFoldDB" id="A0A8C0PNP6"/>
<comment type="similarity">
    <text evidence="1 3">Belongs to the heparin-binding growth factors family.</text>
</comment>